<evidence type="ECO:0000313" key="2">
    <source>
        <dbReference type="EMBL" id="KAF9594173.1"/>
    </source>
</evidence>
<sequence>MKEKKNTADHVPSTSTTSPKVLKHIGMRVVRDQHKKSLQQHLILSRLRKDLLYSKLRSLIPSQEVKPSEAATELELEPYEIPAERDYDEEYFNPPNASNGFLTNIDRLENKRSNEDDKTSGYTVLFESEEDEEETLKPFVPSIKLDRMEGSILISTIVLKEVSLTSALFALLEEEKLDIVSENQYRTETKVAHTIQLNVPPGYNIDELERRLCIWARKPT</sequence>
<comment type="caution">
    <text evidence="2">The sequence shown here is derived from an EMBL/GenBank/DDBJ whole genome shotgun (WGS) entry which is preliminary data.</text>
</comment>
<evidence type="ECO:0000256" key="1">
    <source>
        <dbReference type="SAM" id="MobiDB-lite"/>
    </source>
</evidence>
<protein>
    <submittedName>
        <fullName evidence="2">Uncharacterized protein</fullName>
    </submittedName>
</protein>
<dbReference type="Proteomes" id="UP000631114">
    <property type="component" value="Unassembled WGS sequence"/>
</dbReference>
<keyword evidence="3" id="KW-1185">Reference proteome</keyword>
<reference evidence="2 3" key="1">
    <citation type="submission" date="2020-10" db="EMBL/GenBank/DDBJ databases">
        <title>The Coptis chinensis genome and diversification of protoberbering-type alkaloids.</title>
        <authorList>
            <person name="Wang B."/>
            <person name="Shu S."/>
            <person name="Song C."/>
            <person name="Liu Y."/>
        </authorList>
    </citation>
    <scope>NUCLEOTIDE SEQUENCE [LARGE SCALE GENOMIC DNA]</scope>
    <source>
        <strain evidence="2">HL-2020</strain>
        <tissue evidence="2">Leaf</tissue>
    </source>
</reference>
<feature type="region of interest" description="Disordered" evidence="1">
    <location>
        <begin position="1"/>
        <end position="22"/>
    </location>
</feature>
<proteinExistence type="predicted"/>
<evidence type="ECO:0000313" key="3">
    <source>
        <dbReference type="Proteomes" id="UP000631114"/>
    </source>
</evidence>
<accession>A0A835LG19</accession>
<name>A0A835LG19_9MAGN</name>
<organism evidence="2 3">
    <name type="scientific">Coptis chinensis</name>
    <dbReference type="NCBI Taxonomy" id="261450"/>
    <lineage>
        <taxon>Eukaryota</taxon>
        <taxon>Viridiplantae</taxon>
        <taxon>Streptophyta</taxon>
        <taxon>Embryophyta</taxon>
        <taxon>Tracheophyta</taxon>
        <taxon>Spermatophyta</taxon>
        <taxon>Magnoliopsida</taxon>
        <taxon>Ranunculales</taxon>
        <taxon>Ranunculaceae</taxon>
        <taxon>Coptidoideae</taxon>
        <taxon>Coptis</taxon>
    </lineage>
</organism>
<dbReference type="EMBL" id="JADFTS010000008">
    <property type="protein sequence ID" value="KAF9594173.1"/>
    <property type="molecule type" value="Genomic_DNA"/>
</dbReference>
<dbReference type="OrthoDB" id="1918961at2759"/>
<dbReference type="AlphaFoldDB" id="A0A835LG19"/>
<gene>
    <name evidence="2" type="ORF">IFM89_028830</name>
</gene>